<evidence type="ECO:0000313" key="5">
    <source>
        <dbReference type="Proteomes" id="UP000305539"/>
    </source>
</evidence>
<evidence type="ECO:0000259" key="3">
    <source>
        <dbReference type="PROSITE" id="PS51747"/>
    </source>
</evidence>
<reference evidence="4 5" key="1">
    <citation type="submission" date="2019-04" db="EMBL/GenBank/DDBJ databases">
        <title>Trinickia sp. 7GSK02, isolated from subtropical forest soil.</title>
        <authorList>
            <person name="Gao Z.-H."/>
            <person name="Qiu L.-H."/>
        </authorList>
    </citation>
    <scope>NUCLEOTIDE SEQUENCE [LARGE SCALE GENOMIC DNA]</scope>
    <source>
        <strain evidence="4 5">7GSK02</strain>
    </source>
</reference>
<keyword evidence="2" id="KW-0862">Zinc</keyword>
<dbReference type="Pfam" id="PF14439">
    <property type="entry name" value="Bd3614-deam"/>
    <property type="match status" value="1"/>
</dbReference>
<accession>A0A4U1I9Z7</accession>
<organism evidence="4 5">
    <name type="scientific">Trinickia terrae</name>
    <dbReference type="NCBI Taxonomy" id="2571161"/>
    <lineage>
        <taxon>Bacteria</taxon>
        <taxon>Pseudomonadati</taxon>
        <taxon>Pseudomonadota</taxon>
        <taxon>Betaproteobacteria</taxon>
        <taxon>Burkholderiales</taxon>
        <taxon>Burkholderiaceae</taxon>
        <taxon>Trinickia</taxon>
    </lineage>
</organism>
<proteinExistence type="predicted"/>
<dbReference type="GO" id="GO:0008270">
    <property type="term" value="F:zinc ion binding"/>
    <property type="evidence" value="ECO:0007669"/>
    <property type="project" value="InterPro"/>
</dbReference>
<protein>
    <submittedName>
        <fullName evidence="4">Nucleoside deaminase</fullName>
    </submittedName>
</protein>
<dbReference type="InterPro" id="IPR002125">
    <property type="entry name" value="CMP_dCMP_dom"/>
</dbReference>
<feature type="domain" description="CMP/dCMP-type deaminase" evidence="3">
    <location>
        <begin position="202"/>
        <end position="318"/>
    </location>
</feature>
<dbReference type="InterPro" id="IPR016193">
    <property type="entry name" value="Cytidine_deaminase-like"/>
</dbReference>
<dbReference type="PROSITE" id="PS00903">
    <property type="entry name" value="CYT_DCMP_DEAMINASES_1"/>
    <property type="match status" value="1"/>
</dbReference>
<name>A0A4U1I9Z7_9BURK</name>
<evidence type="ECO:0000256" key="1">
    <source>
        <dbReference type="ARBA" id="ARBA00022723"/>
    </source>
</evidence>
<dbReference type="EMBL" id="SWJE01000004">
    <property type="protein sequence ID" value="TKC90302.1"/>
    <property type="molecule type" value="Genomic_DNA"/>
</dbReference>
<dbReference type="Gene3D" id="3.40.140.10">
    <property type="entry name" value="Cytidine Deaminase, domain 2"/>
    <property type="match status" value="1"/>
</dbReference>
<dbReference type="InterPro" id="IPR016192">
    <property type="entry name" value="APOBEC/CMP_deaminase_Zn-bd"/>
</dbReference>
<dbReference type="OrthoDB" id="9802676at2"/>
<keyword evidence="5" id="KW-1185">Reference proteome</keyword>
<dbReference type="SUPFAM" id="SSF53927">
    <property type="entry name" value="Cytidine deaminase-like"/>
    <property type="match status" value="1"/>
</dbReference>
<dbReference type="RefSeq" id="WP_136893631.1">
    <property type="nucleotide sequence ID" value="NZ_SWJE01000004.1"/>
</dbReference>
<dbReference type="GO" id="GO:0016787">
    <property type="term" value="F:hydrolase activity"/>
    <property type="evidence" value="ECO:0007669"/>
    <property type="project" value="InterPro"/>
</dbReference>
<dbReference type="InterPro" id="IPR025853">
    <property type="entry name" value="NH3ase_Bd3614-like"/>
</dbReference>
<evidence type="ECO:0000256" key="2">
    <source>
        <dbReference type="ARBA" id="ARBA00022833"/>
    </source>
</evidence>
<sequence>MPLSLHEKGLYFAHSLADLTGKPVAVYIEPTGVKAGGISTATDGYQIRTALVNLLRNGNCGRTGLICLSYVPGELDRGMFQMNSVTGGLFWATTSQIHKATVASFAWTAGVVAYSEDARPWVTASESNRVVMANSWLRTNRLDGKLLHPPMVSTEVSDMRGRLAREYTPPTVVEVPDLTGAPPGYRPTPLSDAILMALAYAIVRVSWSEGAIKDAEHSTQAEEFGGHNIGCVMIDGTGKIFGWGLNLNAVGASLHGETMAILTHQRTNGGPLPAGTRIYTTLKPCYMCAGTIVSAAPDCTVIYGQDDRNITNSALDRRVNNCSNVMRAGETTGPALLRIQGRQSTTGSLATEAARGLMGDALEEFFRIGANIPPHRWESDLWMQAMDLLCAISPFAKTLYGYYLKGLEAQSS</sequence>
<dbReference type="Proteomes" id="UP000305539">
    <property type="component" value="Unassembled WGS sequence"/>
</dbReference>
<dbReference type="PROSITE" id="PS51747">
    <property type="entry name" value="CYT_DCMP_DEAMINASES_2"/>
    <property type="match status" value="1"/>
</dbReference>
<comment type="caution">
    <text evidence="4">The sequence shown here is derived from an EMBL/GenBank/DDBJ whole genome shotgun (WGS) entry which is preliminary data.</text>
</comment>
<keyword evidence="1" id="KW-0479">Metal-binding</keyword>
<gene>
    <name evidence="4" type="ORF">FAZ69_09175</name>
</gene>
<evidence type="ECO:0000313" key="4">
    <source>
        <dbReference type="EMBL" id="TKC90302.1"/>
    </source>
</evidence>
<dbReference type="AlphaFoldDB" id="A0A4U1I9Z7"/>